<keyword evidence="2" id="KW-0547">Nucleotide-binding</keyword>
<organism evidence="6 7">
    <name type="scientific">Micromonospora reichwaldensis</name>
    <dbReference type="NCBI Taxonomy" id="3075516"/>
    <lineage>
        <taxon>Bacteria</taxon>
        <taxon>Bacillati</taxon>
        <taxon>Actinomycetota</taxon>
        <taxon>Actinomycetes</taxon>
        <taxon>Micromonosporales</taxon>
        <taxon>Micromonosporaceae</taxon>
        <taxon>Micromonospora</taxon>
    </lineage>
</organism>
<evidence type="ECO:0000256" key="4">
    <source>
        <dbReference type="SAM" id="MobiDB-lite"/>
    </source>
</evidence>
<feature type="region of interest" description="Disordered" evidence="4">
    <location>
        <begin position="248"/>
        <end position="284"/>
    </location>
</feature>
<evidence type="ECO:0000259" key="5">
    <source>
        <dbReference type="PROSITE" id="PS50893"/>
    </source>
</evidence>
<dbReference type="InterPro" id="IPR003593">
    <property type="entry name" value="AAA+_ATPase"/>
</dbReference>
<dbReference type="Proteomes" id="UP001180973">
    <property type="component" value="Unassembled WGS sequence"/>
</dbReference>
<evidence type="ECO:0000313" key="7">
    <source>
        <dbReference type="Proteomes" id="UP001180973"/>
    </source>
</evidence>
<comment type="caution">
    <text evidence="6">The sequence shown here is derived from an EMBL/GenBank/DDBJ whole genome shotgun (WGS) entry which is preliminary data.</text>
</comment>
<dbReference type="PANTHER" id="PTHR42939:SF1">
    <property type="entry name" value="ABC TRANSPORTER ATP-BINDING PROTEIN ALBC-RELATED"/>
    <property type="match status" value="1"/>
</dbReference>
<dbReference type="Gene3D" id="3.40.50.300">
    <property type="entry name" value="P-loop containing nucleotide triphosphate hydrolases"/>
    <property type="match status" value="1"/>
</dbReference>
<dbReference type="InterPro" id="IPR051782">
    <property type="entry name" value="ABC_Transporter_VariousFunc"/>
</dbReference>
<evidence type="ECO:0000256" key="1">
    <source>
        <dbReference type="ARBA" id="ARBA00022448"/>
    </source>
</evidence>
<dbReference type="InterPro" id="IPR027417">
    <property type="entry name" value="P-loop_NTPase"/>
</dbReference>
<dbReference type="SUPFAM" id="SSF52540">
    <property type="entry name" value="P-loop containing nucleoside triphosphate hydrolases"/>
    <property type="match status" value="1"/>
</dbReference>
<dbReference type="InterPro" id="IPR003439">
    <property type="entry name" value="ABC_transporter-like_ATP-bd"/>
</dbReference>
<reference evidence="6" key="1">
    <citation type="submission" date="2023-09" db="EMBL/GenBank/DDBJ databases">
        <title>30 novel species of actinomycetes from the DSMZ collection.</title>
        <authorList>
            <person name="Nouioui I."/>
        </authorList>
    </citation>
    <scope>NUCLEOTIDE SEQUENCE</scope>
    <source>
        <strain evidence="6">DSM 115977</strain>
    </source>
</reference>
<feature type="domain" description="ABC transporter" evidence="5">
    <location>
        <begin position="1"/>
        <end position="222"/>
    </location>
</feature>
<protein>
    <submittedName>
        <fullName evidence="6">ABC transporter ATP-binding protein</fullName>
    </submittedName>
</protein>
<dbReference type="Pfam" id="PF00005">
    <property type="entry name" value="ABC_tran"/>
    <property type="match status" value="1"/>
</dbReference>
<dbReference type="PROSITE" id="PS50893">
    <property type="entry name" value="ABC_TRANSPORTER_2"/>
    <property type="match status" value="1"/>
</dbReference>
<keyword evidence="3 6" id="KW-0067">ATP-binding</keyword>
<evidence type="ECO:0000313" key="6">
    <source>
        <dbReference type="EMBL" id="MDT0528599.1"/>
    </source>
</evidence>
<dbReference type="GO" id="GO:0005524">
    <property type="term" value="F:ATP binding"/>
    <property type="evidence" value="ECO:0007669"/>
    <property type="project" value="UniProtKB-KW"/>
</dbReference>
<name>A0ABU2WRQ8_9ACTN</name>
<feature type="compositionally biased region" description="Low complexity" evidence="4">
    <location>
        <begin position="248"/>
        <end position="277"/>
    </location>
</feature>
<dbReference type="RefSeq" id="WP_311410831.1">
    <property type="nucleotide sequence ID" value="NZ_JAVRFL010000005.1"/>
</dbReference>
<proteinExistence type="predicted"/>
<dbReference type="SMART" id="SM00382">
    <property type="entry name" value="AAA"/>
    <property type="match status" value="1"/>
</dbReference>
<keyword evidence="7" id="KW-1185">Reference proteome</keyword>
<accession>A0ABU2WRQ8</accession>
<sequence>MRLENVWLRYRRRGPWVLREAAVRIGPGEVVVVLGRNGVGKSTLLQVAAGVLRPSRGRVTGRPRHVGWVPERFPADQPFTVEHYLTAMGRVAGLDPAAAGHAVDHWTSRLGLSGFRRVRLPELSKGTAQKVGLAQAMLRPPGLLVLDEPWEGLDAATRDLVPEVIDEVAAAGGSVLVSDHRGEIARLPGARRWTVADGTVTEAAPSAEAALAVVEVGVPAARVDGTVARLRAEGHRILRVRRPARPGVVARDGAEGPPTVTVDPATPPVARAPEATGGTTGGPR</sequence>
<gene>
    <name evidence="6" type="ORF">RM555_06260</name>
</gene>
<evidence type="ECO:0000256" key="3">
    <source>
        <dbReference type="ARBA" id="ARBA00022840"/>
    </source>
</evidence>
<keyword evidence="1" id="KW-0813">Transport</keyword>
<dbReference type="PANTHER" id="PTHR42939">
    <property type="entry name" value="ABC TRANSPORTER ATP-BINDING PROTEIN ALBC-RELATED"/>
    <property type="match status" value="1"/>
</dbReference>
<evidence type="ECO:0000256" key="2">
    <source>
        <dbReference type="ARBA" id="ARBA00022741"/>
    </source>
</evidence>
<dbReference type="EMBL" id="JAVRFL010000005">
    <property type="protein sequence ID" value="MDT0528599.1"/>
    <property type="molecule type" value="Genomic_DNA"/>
</dbReference>